<evidence type="ECO:0000313" key="1">
    <source>
        <dbReference type="EMBL" id="OSQ36097.1"/>
    </source>
</evidence>
<protein>
    <submittedName>
        <fullName evidence="1">Uncharacterized protein</fullName>
    </submittedName>
</protein>
<accession>A0A1Y2KYI8</accession>
<organism evidence="1 2">
    <name type="scientific">Thalassospira mesophila</name>
    <dbReference type="NCBI Taxonomy" id="1293891"/>
    <lineage>
        <taxon>Bacteria</taxon>
        <taxon>Pseudomonadati</taxon>
        <taxon>Pseudomonadota</taxon>
        <taxon>Alphaproteobacteria</taxon>
        <taxon>Rhodospirillales</taxon>
        <taxon>Thalassospiraceae</taxon>
        <taxon>Thalassospira</taxon>
    </lineage>
</organism>
<keyword evidence="2" id="KW-1185">Reference proteome</keyword>
<reference evidence="1 2" key="1">
    <citation type="submission" date="2014-03" db="EMBL/GenBank/DDBJ databases">
        <title>The draft genome sequence of Thalassospira mesophila JCM 18969.</title>
        <authorList>
            <person name="Lai Q."/>
            <person name="Shao Z."/>
        </authorList>
    </citation>
    <scope>NUCLEOTIDE SEQUENCE [LARGE SCALE GENOMIC DNA]</scope>
    <source>
        <strain evidence="1 2">JCM 18969</strain>
    </source>
</reference>
<dbReference type="Proteomes" id="UP000193391">
    <property type="component" value="Unassembled WGS sequence"/>
</dbReference>
<dbReference type="AlphaFoldDB" id="A0A1Y2KYI8"/>
<gene>
    <name evidence="1" type="ORF">TMES_18620</name>
</gene>
<proteinExistence type="predicted"/>
<evidence type="ECO:0000313" key="2">
    <source>
        <dbReference type="Proteomes" id="UP000193391"/>
    </source>
</evidence>
<dbReference type="EMBL" id="JFKA01000012">
    <property type="protein sequence ID" value="OSQ36097.1"/>
    <property type="molecule type" value="Genomic_DNA"/>
</dbReference>
<sequence>MMFLVFPCIRPFHRGLPVFYGAGYFYVIRDMFVPRAGVCCDVFNNAQWKKDTPLHAFSKCHIL</sequence>
<name>A0A1Y2KYI8_9PROT</name>
<comment type="caution">
    <text evidence="1">The sequence shown here is derived from an EMBL/GenBank/DDBJ whole genome shotgun (WGS) entry which is preliminary data.</text>
</comment>